<evidence type="ECO:0000256" key="1">
    <source>
        <dbReference type="SAM" id="Phobius"/>
    </source>
</evidence>
<dbReference type="AlphaFoldDB" id="A0A6U7JF87"/>
<dbReference type="EMBL" id="HBGU01059726">
    <property type="protein sequence ID" value="CAD9513588.1"/>
    <property type="molecule type" value="Transcribed_RNA"/>
</dbReference>
<sequence length="155" mass="17270">MLKARKEALENALRQRLVGIREQELQYYTNTARNIGNQAAVISGLAYSGIRYHYLLERQHNYQQSMGDSLAECLFLSLLSVTLGCSLQTIFVSMLVALLGPQLALRGPDGSLRDAVEGMHQWNSVIIALFMTSLILLQLSAFSLMCVRDTRGCDT</sequence>
<gene>
    <name evidence="2" type="ORF">CBRE1094_LOCUS32476</name>
    <name evidence="3" type="ORF">CBRE1094_LOCUS32477</name>
</gene>
<keyword evidence="1" id="KW-1133">Transmembrane helix</keyword>
<keyword evidence="1" id="KW-0472">Membrane</keyword>
<name>A0A6U7JF87_9EUKA</name>
<feature type="transmembrane region" description="Helical" evidence="1">
    <location>
        <begin position="120"/>
        <end position="142"/>
    </location>
</feature>
<organism evidence="2">
    <name type="scientific">Haptolina brevifila</name>
    <dbReference type="NCBI Taxonomy" id="156173"/>
    <lineage>
        <taxon>Eukaryota</taxon>
        <taxon>Haptista</taxon>
        <taxon>Haptophyta</taxon>
        <taxon>Prymnesiophyceae</taxon>
        <taxon>Prymnesiales</taxon>
        <taxon>Prymnesiaceae</taxon>
        <taxon>Haptolina</taxon>
    </lineage>
</organism>
<protein>
    <submittedName>
        <fullName evidence="2">Uncharacterized protein</fullName>
    </submittedName>
</protein>
<feature type="transmembrane region" description="Helical" evidence="1">
    <location>
        <begin position="73"/>
        <end position="100"/>
    </location>
</feature>
<reference evidence="2" key="1">
    <citation type="submission" date="2021-01" db="EMBL/GenBank/DDBJ databases">
        <authorList>
            <person name="Corre E."/>
            <person name="Pelletier E."/>
            <person name="Niang G."/>
            <person name="Scheremetjew M."/>
            <person name="Finn R."/>
            <person name="Kale V."/>
            <person name="Holt S."/>
            <person name="Cochrane G."/>
            <person name="Meng A."/>
            <person name="Brown T."/>
            <person name="Cohen L."/>
        </authorList>
    </citation>
    <scope>NUCLEOTIDE SEQUENCE</scope>
    <source>
        <strain evidence="2">UTEX LB 985</strain>
    </source>
</reference>
<evidence type="ECO:0000313" key="2">
    <source>
        <dbReference type="EMBL" id="CAD9513588.1"/>
    </source>
</evidence>
<dbReference type="EMBL" id="HBGU01059727">
    <property type="protein sequence ID" value="CAD9513593.1"/>
    <property type="molecule type" value="Transcribed_RNA"/>
</dbReference>
<keyword evidence="1" id="KW-0812">Transmembrane</keyword>
<accession>A0A6U7JF87</accession>
<evidence type="ECO:0000313" key="3">
    <source>
        <dbReference type="EMBL" id="CAD9513593.1"/>
    </source>
</evidence>
<proteinExistence type="predicted"/>